<reference evidence="3 4" key="1">
    <citation type="submission" date="2015-12" db="EMBL/GenBank/DDBJ databases">
        <title>Genome sequence of Streptomyces sp. G25.</title>
        <authorList>
            <person name="Poehlein A."/>
            <person name="Roettig A."/>
            <person name="Hiessl S."/>
            <person name="Hauschild P."/>
            <person name="Schauer J."/>
            <person name="Madkour M.H."/>
            <person name="Al-Ansari A.M."/>
            <person name="Almakishah N.H."/>
            <person name="Steinbuechel A."/>
            <person name="Daniel R."/>
        </authorList>
    </citation>
    <scope>NUCLEOTIDE SEQUENCE [LARGE SCALE GENOMIC DNA]</scope>
    <source>
        <strain evidence="4">G25(2015)</strain>
    </source>
</reference>
<dbReference type="STRING" id="1716141.STSP_22830"/>
<dbReference type="OrthoDB" id="3425453at2"/>
<dbReference type="EMBL" id="LOHS01000066">
    <property type="protein sequence ID" value="OAH14336.1"/>
    <property type="molecule type" value="Genomic_DNA"/>
</dbReference>
<feature type="transmembrane region" description="Helical" evidence="2">
    <location>
        <begin position="27"/>
        <end position="46"/>
    </location>
</feature>
<dbReference type="SUPFAM" id="SSF69318">
    <property type="entry name" value="Integrin alpha N-terminal domain"/>
    <property type="match status" value="1"/>
</dbReference>
<keyword evidence="4" id="KW-1185">Reference proteome</keyword>
<evidence type="ECO:0000313" key="4">
    <source>
        <dbReference type="Proteomes" id="UP000077381"/>
    </source>
</evidence>
<name>A0A177HUD0_9ACTN</name>
<organism evidence="3 4">
    <name type="scientific">Streptomyces jeddahensis</name>
    <dbReference type="NCBI Taxonomy" id="1716141"/>
    <lineage>
        <taxon>Bacteria</taxon>
        <taxon>Bacillati</taxon>
        <taxon>Actinomycetota</taxon>
        <taxon>Actinomycetes</taxon>
        <taxon>Kitasatosporales</taxon>
        <taxon>Streptomycetaceae</taxon>
        <taxon>Streptomyces</taxon>
    </lineage>
</organism>
<protein>
    <recommendedName>
        <fullName evidence="5">FG-GAP repeat protein</fullName>
    </recommendedName>
</protein>
<accession>A0A177HUD0</accession>
<evidence type="ECO:0000313" key="3">
    <source>
        <dbReference type="EMBL" id="OAH14336.1"/>
    </source>
</evidence>
<dbReference type="AlphaFoldDB" id="A0A177HUD0"/>
<keyword evidence="2" id="KW-0812">Transmembrane</keyword>
<dbReference type="InterPro" id="IPR028994">
    <property type="entry name" value="Integrin_alpha_N"/>
</dbReference>
<keyword evidence="2" id="KW-1133">Transmembrane helix</keyword>
<evidence type="ECO:0008006" key="5">
    <source>
        <dbReference type="Google" id="ProtNLM"/>
    </source>
</evidence>
<proteinExistence type="predicted"/>
<comment type="caution">
    <text evidence="3">The sequence shown here is derived from an EMBL/GenBank/DDBJ whole genome shotgun (WGS) entry which is preliminary data.</text>
</comment>
<evidence type="ECO:0000256" key="1">
    <source>
        <dbReference type="SAM" id="MobiDB-lite"/>
    </source>
</evidence>
<evidence type="ECO:0000256" key="2">
    <source>
        <dbReference type="SAM" id="Phobius"/>
    </source>
</evidence>
<dbReference type="RefSeq" id="WP_157902812.1">
    <property type="nucleotide sequence ID" value="NZ_LOHS01000066.1"/>
</dbReference>
<dbReference type="PATRIC" id="fig|1716141.3.peg.2403"/>
<gene>
    <name evidence="3" type="ORF">STSP_22830</name>
</gene>
<feature type="region of interest" description="Disordered" evidence="1">
    <location>
        <begin position="263"/>
        <end position="284"/>
    </location>
</feature>
<dbReference type="Proteomes" id="UP000077381">
    <property type="component" value="Unassembled WGS sequence"/>
</dbReference>
<sequence>MRGDDISERKNAFVDAPSAEAARRRRWLVGCSTAVIVAVGVGWYAWPTSQEPSADPHVRNPGKIQPICASSDGRTLYADVDGDGVVDEVHDSKDRDGRTVVTFEGPGNKQIRHPVWSIVTTAEGRKKAHASPEEGFRAAFGDFDNNGRVDMAVTYTARDKSDDPVDSASMLEVRWGPLGRDLRGKSRGSIRMSHGYYIDGLRAVAGNQHSASASANPASARLLIYQTTGDGAFETYQGQKLGHDLVVPDEPLPRWGQEFAEQKDGWTDLGECPASPRSTVTGPY</sequence>
<keyword evidence="2" id="KW-0472">Membrane</keyword>